<evidence type="ECO:0000313" key="1">
    <source>
        <dbReference type="EMBL" id="KZT00508.1"/>
    </source>
</evidence>
<dbReference type="AlphaFoldDB" id="A0A165B8U2"/>
<name>A0A165B8U2_9APHY</name>
<dbReference type="OrthoDB" id="2794135at2759"/>
<gene>
    <name evidence="1" type="ORF">LAESUDRAFT_553422</name>
</gene>
<accession>A0A165B8U2</accession>
<dbReference type="InParanoid" id="A0A165B8U2"/>
<reference evidence="1 2" key="1">
    <citation type="journal article" date="2016" name="Mol. Biol. Evol.">
        <title>Comparative Genomics of Early-Diverging Mushroom-Forming Fungi Provides Insights into the Origins of Lignocellulose Decay Capabilities.</title>
        <authorList>
            <person name="Nagy L.G."/>
            <person name="Riley R."/>
            <person name="Tritt A."/>
            <person name="Adam C."/>
            <person name="Daum C."/>
            <person name="Floudas D."/>
            <person name="Sun H."/>
            <person name="Yadav J.S."/>
            <person name="Pangilinan J."/>
            <person name="Larsson K.H."/>
            <person name="Matsuura K."/>
            <person name="Barry K."/>
            <person name="Labutti K."/>
            <person name="Kuo R."/>
            <person name="Ohm R.A."/>
            <person name="Bhattacharya S.S."/>
            <person name="Shirouzu T."/>
            <person name="Yoshinaga Y."/>
            <person name="Martin F.M."/>
            <person name="Grigoriev I.V."/>
            <person name="Hibbett D.S."/>
        </authorList>
    </citation>
    <scope>NUCLEOTIDE SEQUENCE [LARGE SCALE GENOMIC DNA]</scope>
    <source>
        <strain evidence="1 2">93-53</strain>
    </source>
</reference>
<evidence type="ECO:0000313" key="2">
    <source>
        <dbReference type="Proteomes" id="UP000076871"/>
    </source>
</evidence>
<evidence type="ECO:0008006" key="3">
    <source>
        <dbReference type="Google" id="ProtNLM"/>
    </source>
</evidence>
<dbReference type="Proteomes" id="UP000076871">
    <property type="component" value="Unassembled WGS sequence"/>
</dbReference>
<organism evidence="1 2">
    <name type="scientific">Laetiporus sulphureus 93-53</name>
    <dbReference type="NCBI Taxonomy" id="1314785"/>
    <lineage>
        <taxon>Eukaryota</taxon>
        <taxon>Fungi</taxon>
        <taxon>Dikarya</taxon>
        <taxon>Basidiomycota</taxon>
        <taxon>Agaricomycotina</taxon>
        <taxon>Agaricomycetes</taxon>
        <taxon>Polyporales</taxon>
        <taxon>Laetiporus</taxon>
    </lineage>
</organism>
<dbReference type="GeneID" id="63819940"/>
<sequence>MATSSPRVPAEISDYIIDLLRDDRATLSLCALTCHSWLLRAQKHAFRKVSLVSAERYEQLESLVLSNPRIASLILSLSIGPIQDPVGGRLDREWPLVLLKLNAVDELDVVGWAAGCVSEKVIRHLPVLFSEVRSIRLSQIHFWRPKAFDLFRMLCACPKLSALYLDRIQWQQLHGGRAGLFFITKNVPLGSVLAEIVPKQPMYIDTLQVTVCHRSIALWLIRGPLHLHVRRLTVSWSQQPATLIVLHSLLQAAGDYLDELTLELDARSFNARTESTLSHLDFSQNPRLSSLHVVFDGVESVDLPHLVVVHSLLRVVHRECQALRRITISLSRNDCDPAVIATLQRPPSVRAAAWQYVDAALATLAHGHPGITITIKVDWTQSPISWAEETAGRIIEKLPSIRRASCQLQVICGRSQDKISIFRGLSGGWQEFHKEYPCP</sequence>
<dbReference type="RefSeq" id="XP_040758248.1">
    <property type="nucleotide sequence ID" value="XM_040902909.1"/>
</dbReference>
<keyword evidence="2" id="KW-1185">Reference proteome</keyword>
<proteinExistence type="predicted"/>
<dbReference type="EMBL" id="KV427684">
    <property type="protein sequence ID" value="KZT00508.1"/>
    <property type="molecule type" value="Genomic_DNA"/>
</dbReference>
<dbReference type="STRING" id="1314785.A0A165B8U2"/>
<protein>
    <recommendedName>
        <fullName evidence="3">F-box domain-containing protein</fullName>
    </recommendedName>
</protein>